<evidence type="ECO:0000313" key="2">
    <source>
        <dbReference type="EMBL" id="CUX57867.1"/>
    </source>
</evidence>
<accession>A0A1S7RVU3</accession>
<dbReference type="InterPro" id="IPR021874">
    <property type="entry name" value="Phage_Mu_Gp27"/>
</dbReference>
<protein>
    <submittedName>
        <fullName evidence="2">Phage protein</fullName>
    </submittedName>
</protein>
<dbReference type="Proteomes" id="UP000191897">
    <property type="component" value="Unassembled WGS sequence"/>
</dbReference>
<dbReference type="Pfam" id="PF11985">
    <property type="entry name" value="Phage_Mu_Gp27"/>
    <property type="match status" value="1"/>
</dbReference>
<evidence type="ECO:0000256" key="1">
    <source>
        <dbReference type="SAM" id="MobiDB-lite"/>
    </source>
</evidence>
<organism evidence="2 3">
    <name type="scientific">Agrobacterium tumefaciens str. Kerr 14</name>
    <dbReference type="NCBI Taxonomy" id="1183424"/>
    <lineage>
        <taxon>Bacteria</taxon>
        <taxon>Pseudomonadati</taxon>
        <taxon>Pseudomonadota</taxon>
        <taxon>Alphaproteobacteria</taxon>
        <taxon>Hyphomicrobiales</taxon>
        <taxon>Rhizobiaceae</taxon>
        <taxon>Rhizobium/Agrobacterium group</taxon>
        <taxon>Agrobacterium</taxon>
        <taxon>Agrobacterium tumefaciens complex</taxon>
    </lineage>
</organism>
<reference evidence="2 3" key="1">
    <citation type="submission" date="2016-01" db="EMBL/GenBank/DDBJ databases">
        <authorList>
            <person name="Oliw E.H."/>
        </authorList>
    </citation>
    <scope>NUCLEOTIDE SEQUENCE [LARGE SCALE GENOMIC DNA]</scope>
    <source>
        <strain evidence="2 3">Kerr 14</strain>
    </source>
</reference>
<dbReference type="RefSeq" id="WP_080866964.1">
    <property type="nucleotide sequence ID" value="NZ_LT009731.1"/>
</dbReference>
<feature type="region of interest" description="Disordered" evidence="1">
    <location>
        <begin position="201"/>
        <end position="221"/>
    </location>
</feature>
<name>A0A1S7RVU3_AGRTU</name>
<sequence>MAKARGRLSAIDLLPEECSDTISWASQALADRDRSQLDIYAEWKTKLIALQGEIGLDFDIPSFSAFNRFAIRLSQMTRRLEQTREIAATISERMDAAGSDDLTLIAAEAIKTLIFELLQSAGDAGISPKGAMELANALRAASAAQVTSSNRRLKLEAEEKARRVEADMKAKAEKALDVLSNEPGISKEAIARARREFLGVRPKAKSVPEVSPDMEKKDGDQ</sequence>
<proteinExistence type="predicted"/>
<dbReference type="AlphaFoldDB" id="A0A1S7RVU3"/>
<gene>
    <name evidence="2" type="ORF">AGR4C_Lc50129</name>
</gene>
<dbReference type="EMBL" id="FBWC01000027">
    <property type="protein sequence ID" value="CUX57867.1"/>
    <property type="molecule type" value="Genomic_DNA"/>
</dbReference>
<evidence type="ECO:0000313" key="3">
    <source>
        <dbReference type="Proteomes" id="UP000191897"/>
    </source>
</evidence>